<sequence>MRWAILMVLLLASTAQAAERLLLNCHHCQIEQIKNLVRPLCPEPPTQFAVLDAAGANLILLDCQAGEPAEVTVLESAVSQQQSFEDYVSLSRQVAWRLGDSFTVDADFAYRGLEEIERFPDSFESNLTNSLMRHSQIGALMAELADQAQLVCDDFELAPLTRRLSVVPAWELQVRLPSRSSVIMRVEVVTYGRFSMIEAQLTGEAYGPVPGGVGFATRRLHLSRTKS</sequence>
<gene>
    <name evidence="2" type="ORF">SAMN04488540_10846</name>
</gene>
<feature type="signal peptide" evidence="1">
    <location>
        <begin position="1"/>
        <end position="17"/>
    </location>
</feature>
<feature type="chain" id="PRO_5011512408" evidence="1">
    <location>
        <begin position="18"/>
        <end position="227"/>
    </location>
</feature>
<dbReference type="EMBL" id="FNEM01000008">
    <property type="protein sequence ID" value="SDJ43446.1"/>
    <property type="molecule type" value="Genomic_DNA"/>
</dbReference>
<organism evidence="2 3">
    <name type="scientific">Ferrimonas sediminum</name>
    <dbReference type="NCBI Taxonomy" id="718193"/>
    <lineage>
        <taxon>Bacteria</taxon>
        <taxon>Pseudomonadati</taxon>
        <taxon>Pseudomonadota</taxon>
        <taxon>Gammaproteobacteria</taxon>
        <taxon>Alteromonadales</taxon>
        <taxon>Ferrimonadaceae</taxon>
        <taxon>Ferrimonas</taxon>
    </lineage>
</organism>
<evidence type="ECO:0000313" key="3">
    <source>
        <dbReference type="Proteomes" id="UP000199527"/>
    </source>
</evidence>
<dbReference type="Proteomes" id="UP000199527">
    <property type="component" value="Unassembled WGS sequence"/>
</dbReference>
<name>A0A1G8TPE0_9GAMM</name>
<dbReference type="OrthoDB" id="9822827at2"/>
<protein>
    <submittedName>
        <fullName evidence="2">Uncharacterized protein</fullName>
    </submittedName>
</protein>
<evidence type="ECO:0000313" key="2">
    <source>
        <dbReference type="EMBL" id="SDJ43446.1"/>
    </source>
</evidence>
<reference evidence="3" key="1">
    <citation type="submission" date="2016-10" db="EMBL/GenBank/DDBJ databases">
        <authorList>
            <person name="Varghese N."/>
            <person name="Submissions S."/>
        </authorList>
    </citation>
    <scope>NUCLEOTIDE SEQUENCE [LARGE SCALE GENOMIC DNA]</scope>
    <source>
        <strain evidence="3">DSM 23317</strain>
    </source>
</reference>
<keyword evidence="3" id="KW-1185">Reference proteome</keyword>
<dbReference type="RefSeq" id="WP_143026613.1">
    <property type="nucleotide sequence ID" value="NZ_FNEM01000008.1"/>
</dbReference>
<keyword evidence="1" id="KW-0732">Signal</keyword>
<dbReference type="AlphaFoldDB" id="A0A1G8TPE0"/>
<accession>A0A1G8TPE0</accession>
<evidence type="ECO:0000256" key="1">
    <source>
        <dbReference type="SAM" id="SignalP"/>
    </source>
</evidence>
<proteinExistence type="predicted"/>